<dbReference type="AlphaFoldDB" id="A0A6A6ZIG2"/>
<organism evidence="2 3">
    <name type="scientific">Ophiobolus disseminans</name>
    <dbReference type="NCBI Taxonomy" id="1469910"/>
    <lineage>
        <taxon>Eukaryota</taxon>
        <taxon>Fungi</taxon>
        <taxon>Dikarya</taxon>
        <taxon>Ascomycota</taxon>
        <taxon>Pezizomycotina</taxon>
        <taxon>Dothideomycetes</taxon>
        <taxon>Pleosporomycetidae</taxon>
        <taxon>Pleosporales</taxon>
        <taxon>Pleosporineae</taxon>
        <taxon>Phaeosphaeriaceae</taxon>
        <taxon>Ophiobolus</taxon>
    </lineage>
</organism>
<dbReference type="InterPro" id="IPR052895">
    <property type="entry name" value="HetReg/Transcr_Mod"/>
</dbReference>
<accession>A0A6A6ZIG2</accession>
<reference evidence="2" key="1">
    <citation type="journal article" date="2020" name="Stud. Mycol.">
        <title>101 Dothideomycetes genomes: a test case for predicting lifestyles and emergence of pathogens.</title>
        <authorList>
            <person name="Haridas S."/>
            <person name="Albert R."/>
            <person name="Binder M."/>
            <person name="Bloem J."/>
            <person name="Labutti K."/>
            <person name="Salamov A."/>
            <person name="Andreopoulos B."/>
            <person name="Baker S."/>
            <person name="Barry K."/>
            <person name="Bills G."/>
            <person name="Bluhm B."/>
            <person name="Cannon C."/>
            <person name="Castanera R."/>
            <person name="Culley D."/>
            <person name="Daum C."/>
            <person name="Ezra D."/>
            <person name="Gonzalez J."/>
            <person name="Henrissat B."/>
            <person name="Kuo A."/>
            <person name="Liang C."/>
            <person name="Lipzen A."/>
            <person name="Lutzoni F."/>
            <person name="Magnuson J."/>
            <person name="Mondo S."/>
            <person name="Nolan M."/>
            <person name="Ohm R."/>
            <person name="Pangilinan J."/>
            <person name="Park H.-J."/>
            <person name="Ramirez L."/>
            <person name="Alfaro M."/>
            <person name="Sun H."/>
            <person name="Tritt A."/>
            <person name="Yoshinaga Y."/>
            <person name="Zwiers L.-H."/>
            <person name="Turgeon B."/>
            <person name="Goodwin S."/>
            <person name="Spatafora J."/>
            <person name="Crous P."/>
            <person name="Grigoriev I."/>
        </authorList>
    </citation>
    <scope>NUCLEOTIDE SEQUENCE</scope>
    <source>
        <strain evidence="2">CBS 113818</strain>
    </source>
</reference>
<keyword evidence="3" id="KW-1185">Reference proteome</keyword>
<evidence type="ECO:0000313" key="2">
    <source>
        <dbReference type="EMBL" id="KAF2820094.1"/>
    </source>
</evidence>
<sequence>MQEIYQNAHNVRVWLGSELDHVTCEDAVDPMASSWLNKFIGRARLSDYGDMPVVLSFIAQAVYNSRTGTSFDEGNGGFPPSYAPEWSILRKFFLHPWFYRVWTVQEIAMANKAVVIVGDWELDWQALASAVSYLHNTYYRYSLVWKPEGIFKLNLSATSWTSLPIESVSYMCRIRAKAIECPLLLGFLNLGRDRGATQAVDYIFAVINLSAGWCTVNNGCCVELDMMPI</sequence>
<dbReference type="PANTHER" id="PTHR24148:SF80">
    <property type="entry name" value="HETEROKARYON INCOMPATIBILITY DOMAIN-CONTAINING PROTEIN"/>
    <property type="match status" value="1"/>
</dbReference>
<protein>
    <recommendedName>
        <fullName evidence="1">Heterokaryon incompatibility domain-containing protein</fullName>
    </recommendedName>
</protein>
<dbReference type="Proteomes" id="UP000799424">
    <property type="component" value="Unassembled WGS sequence"/>
</dbReference>
<proteinExistence type="predicted"/>
<gene>
    <name evidence="2" type="ORF">CC86DRAFT_429627</name>
</gene>
<name>A0A6A6ZIG2_9PLEO</name>
<dbReference type="OrthoDB" id="5386682at2759"/>
<dbReference type="InterPro" id="IPR010730">
    <property type="entry name" value="HET"/>
</dbReference>
<evidence type="ECO:0000259" key="1">
    <source>
        <dbReference type="Pfam" id="PF06985"/>
    </source>
</evidence>
<feature type="domain" description="Heterokaryon incompatibility" evidence="1">
    <location>
        <begin position="1"/>
        <end position="106"/>
    </location>
</feature>
<dbReference type="EMBL" id="MU006242">
    <property type="protein sequence ID" value="KAF2820094.1"/>
    <property type="molecule type" value="Genomic_DNA"/>
</dbReference>
<evidence type="ECO:0000313" key="3">
    <source>
        <dbReference type="Proteomes" id="UP000799424"/>
    </source>
</evidence>
<dbReference type="Pfam" id="PF06985">
    <property type="entry name" value="HET"/>
    <property type="match status" value="1"/>
</dbReference>
<dbReference type="PANTHER" id="PTHR24148">
    <property type="entry name" value="ANKYRIN REPEAT DOMAIN-CONTAINING PROTEIN 39 HOMOLOG-RELATED"/>
    <property type="match status" value="1"/>
</dbReference>